<feature type="non-terminal residue" evidence="1">
    <location>
        <position position="1"/>
    </location>
</feature>
<dbReference type="EMBL" id="HACA01029221">
    <property type="protein sequence ID" value="CDW46582.1"/>
    <property type="molecule type" value="Transcribed_RNA"/>
</dbReference>
<evidence type="ECO:0000313" key="1">
    <source>
        <dbReference type="EMBL" id="CDW46582.1"/>
    </source>
</evidence>
<protein>
    <submittedName>
        <fullName evidence="1">Uncharacterized protein</fullName>
    </submittedName>
</protein>
<dbReference type="AlphaFoldDB" id="A0A0K2V8T1"/>
<proteinExistence type="predicted"/>
<accession>A0A0K2V8T1</accession>
<name>A0A0K2V8T1_LEPSM</name>
<sequence length="49" mass="5163">APASTDETVDLLSVRVCRNSVASLERGGIPTSKNNGSDSAVRFIKVCIK</sequence>
<reference evidence="1" key="1">
    <citation type="submission" date="2014-05" db="EMBL/GenBank/DDBJ databases">
        <authorList>
            <person name="Chronopoulou M."/>
        </authorList>
    </citation>
    <scope>NUCLEOTIDE SEQUENCE</scope>
    <source>
        <tissue evidence="1">Whole organism</tissue>
    </source>
</reference>
<organism evidence="1">
    <name type="scientific">Lepeophtheirus salmonis</name>
    <name type="common">Salmon louse</name>
    <name type="synonym">Caligus salmonis</name>
    <dbReference type="NCBI Taxonomy" id="72036"/>
    <lineage>
        <taxon>Eukaryota</taxon>
        <taxon>Metazoa</taxon>
        <taxon>Ecdysozoa</taxon>
        <taxon>Arthropoda</taxon>
        <taxon>Crustacea</taxon>
        <taxon>Multicrustacea</taxon>
        <taxon>Hexanauplia</taxon>
        <taxon>Copepoda</taxon>
        <taxon>Siphonostomatoida</taxon>
        <taxon>Caligidae</taxon>
        <taxon>Lepeophtheirus</taxon>
    </lineage>
</organism>